<evidence type="ECO:0000313" key="2">
    <source>
        <dbReference type="EMBL" id="QHT73819.1"/>
    </source>
</evidence>
<dbReference type="AlphaFoldDB" id="A0A6C0H057"/>
<protein>
    <submittedName>
        <fullName evidence="2">Uncharacterized protein</fullName>
    </submittedName>
</protein>
<reference evidence="2" key="1">
    <citation type="journal article" date="2020" name="Nature">
        <title>Giant virus diversity and host interactions through global metagenomics.</title>
        <authorList>
            <person name="Schulz F."/>
            <person name="Roux S."/>
            <person name="Paez-Espino D."/>
            <person name="Jungbluth S."/>
            <person name="Walsh D.A."/>
            <person name="Denef V.J."/>
            <person name="McMahon K.D."/>
            <person name="Konstantinidis K.T."/>
            <person name="Eloe-Fadrosh E.A."/>
            <person name="Kyrpides N.C."/>
            <person name="Woyke T."/>
        </authorList>
    </citation>
    <scope>NUCLEOTIDE SEQUENCE</scope>
    <source>
        <strain evidence="2">GVMAG-M-3300023179-4</strain>
    </source>
</reference>
<evidence type="ECO:0000256" key="1">
    <source>
        <dbReference type="SAM" id="MobiDB-lite"/>
    </source>
</evidence>
<feature type="region of interest" description="Disordered" evidence="1">
    <location>
        <begin position="35"/>
        <end position="64"/>
    </location>
</feature>
<proteinExistence type="predicted"/>
<sequence length="123" mass="13109">MASASPAPETVYPGLPPGTKVKYTVKALPGQEFVGEITQNGPSDKKGNLSDGSNQKEASGPSATYRVKHIDGKFDVARGSCTVVDPATALTATPVVKKGGYYEKYLKYKRKYLELKALLGGQE</sequence>
<name>A0A6C0H057_9ZZZZ</name>
<accession>A0A6C0H057</accession>
<organism evidence="2">
    <name type="scientific">viral metagenome</name>
    <dbReference type="NCBI Taxonomy" id="1070528"/>
    <lineage>
        <taxon>unclassified sequences</taxon>
        <taxon>metagenomes</taxon>
        <taxon>organismal metagenomes</taxon>
    </lineage>
</organism>
<dbReference type="EMBL" id="MN739832">
    <property type="protein sequence ID" value="QHT73819.1"/>
    <property type="molecule type" value="Genomic_DNA"/>
</dbReference>